<protein>
    <submittedName>
        <fullName evidence="2">Putative ficolin-2-like</fullName>
    </submittedName>
</protein>
<dbReference type="PANTHER" id="PTHR19143">
    <property type="entry name" value="FIBRINOGEN/TENASCIN/ANGIOPOEITIN"/>
    <property type="match status" value="1"/>
</dbReference>
<reference evidence="2 3" key="1">
    <citation type="journal article" date="2017" name="PLoS Biol.">
        <title>The sea cucumber genome provides insights into morphological evolution and visceral regeneration.</title>
        <authorList>
            <person name="Zhang X."/>
            <person name="Sun L."/>
            <person name="Yuan J."/>
            <person name="Sun Y."/>
            <person name="Gao Y."/>
            <person name="Zhang L."/>
            <person name="Li S."/>
            <person name="Dai H."/>
            <person name="Hamel J.F."/>
            <person name="Liu C."/>
            <person name="Yu Y."/>
            <person name="Liu S."/>
            <person name="Lin W."/>
            <person name="Guo K."/>
            <person name="Jin S."/>
            <person name="Xu P."/>
            <person name="Storey K.B."/>
            <person name="Huan P."/>
            <person name="Zhang T."/>
            <person name="Zhou Y."/>
            <person name="Zhang J."/>
            <person name="Lin C."/>
            <person name="Li X."/>
            <person name="Xing L."/>
            <person name="Huo D."/>
            <person name="Sun M."/>
            <person name="Wang L."/>
            <person name="Mercier A."/>
            <person name="Li F."/>
            <person name="Yang H."/>
            <person name="Xiang J."/>
        </authorList>
    </citation>
    <scope>NUCLEOTIDE SEQUENCE [LARGE SCALE GENOMIC DNA]</scope>
    <source>
        <strain evidence="2">Shaxun</strain>
        <tissue evidence="2">Muscle</tissue>
    </source>
</reference>
<proteinExistence type="predicted"/>
<gene>
    <name evidence="2" type="ORF">BSL78_23226</name>
</gene>
<dbReference type="EMBL" id="MRZV01001185">
    <property type="protein sequence ID" value="PIK39936.1"/>
    <property type="molecule type" value="Genomic_DNA"/>
</dbReference>
<evidence type="ECO:0000313" key="3">
    <source>
        <dbReference type="Proteomes" id="UP000230750"/>
    </source>
</evidence>
<dbReference type="InterPro" id="IPR036056">
    <property type="entry name" value="Fibrinogen-like_C"/>
</dbReference>
<sequence length="158" mass="18450">MGGLVTCSSRSTMRRESLSGVVTILTKLGNLNYVLFILQVFQRHVDGSQDFFLYWDDYKQGFGNLTNNFWLGNDKIHSFTNQRRYQLRVDLVNSNGVPYFAKYDFFRINDENDKYDSNLVVIGPKAMQVSLQRYAVLLRDVKVAEDVMLKCKRFLYNC</sequence>
<organism evidence="2 3">
    <name type="scientific">Stichopus japonicus</name>
    <name type="common">Sea cucumber</name>
    <dbReference type="NCBI Taxonomy" id="307972"/>
    <lineage>
        <taxon>Eukaryota</taxon>
        <taxon>Metazoa</taxon>
        <taxon>Echinodermata</taxon>
        <taxon>Eleutherozoa</taxon>
        <taxon>Echinozoa</taxon>
        <taxon>Holothuroidea</taxon>
        <taxon>Aspidochirotacea</taxon>
        <taxon>Aspidochirotida</taxon>
        <taxon>Stichopodidae</taxon>
        <taxon>Apostichopus</taxon>
    </lineage>
</organism>
<dbReference type="InterPro" id="IPR014716">
    <property type="entry name" value="Fibrinogen_a/b/g_C_1"/>
</dbReference>
<dbReference type="PROSITE" id="PS51406">
    <property type="entry name" value="FIBRINOGEN_C_2"/>
    <property type="match status" value="1"/>
</dbReference>
<dbReference type="Pfam" id="PF00147">
    <property type="entry name" value="Fibrinogen_C"/>
    <property type="match status" value="1"/>
</dbReference>
<dbReference type="InterPro" id="IPR050373">
    <property type="entry name" value="Fibrinogen_C-term_domain"/>
</dbReference>
<dbReference type="AlphaFoldDB" id="A0A2G8JW00"/>
<keyword evidence="3" id="KW-1185">Reference proteome</keyword>
<accession>A0A2G8JW00</accession>
<dbReference type="SUPFAM" id="SSF56496">
    <property type="entry name" value="Fibrinogen C-terminal domain-like"/>
    <property type="match status" value="1"/>
</dbReference>
<comment type="caution">
    <text evidence="2">The sequence shown here is derived from an EMBL/GenBank/DDBJ whole genome shotgun (WGS) entry which is preliminary data.</text>
</comment>
<dbReference type="Gene3D" id="3.90.215.10">
    <property type="entry name" value="Gamma Fibrinogen, chain A, domain 1"/>
    <property type="match status" value="1"/>
</dbReference>
<evidence type="ECO:0000259" key="1">
    <source>
        <dbReference type="PROSITE" id="PS51406"/>
    </source>
</evidence>
<feature type="domain" description="Fibrinogen C-terminal" evidence="1">
    <location>
        <begin position="1"/>
        <end position="115"/>
    </location>
</feature>
<dbReference type="SMART" id="SM00186">
    <property type="entry name" value="FBG"/>
    <property type="match status" value="1"/>
</dbReference>
<dbReference type="STRING" id="307972.A0A2G8JW00"/>
<dbReference type="Proteomes" id="UP000230750">
    <property type="component" value="Unassembled WGS sequence"/>
</dbReference>
<name>A0A2G8JW00_STIJA</name>
<dbReference type="InterPro" id="IPR002181">
    <property type="entry name" value="Fibrinogen_a/b/g_C_dom"/>
</dbReference>
<evidence type="ECO:0000313" key="2">
    <source>
        <dbReference type="EMBL" id="PIK39936.1"/>
    </source>
</evidence>